<feature type="compositionally biased region" description="Low complexity" evidence="6">
    <location>
        <begin position="43"/>
        <end position="70"/>
    </location>
</feature>
<dbReference type="SUPFAM" id="SSF109998">
    <property type="entry name" value="Triger factor/SurA peptide-binding domain-like"/>
    <property type="match status" value="1"/>
</dbReference>
<name>A0ABQ2FET4_9MICO</name>
<reference evidence="8" key="1">
    <citation type="journal article" date="2019" name="Int. J. Syst. Evol. Microbiol.">
        <title>The Global Catalogue of Microorganisms (GCM) 10K type strain sequencing project: providing services to taxonomists for standard genome sequencing and annotation.</title>
        <authorList>
            <consortium name="The Broad Institute Genomics Platform"/>
            <consortium name="The Broad Institute Genome Sequencing Center for Infectious Disease"/>
            <person name="Wu L."/>
            <person name="Ma J."/>
        </authorList>
    </citation>
    <scope>NUCLEOTIDE SEQUENCE [LARGE SCALE GENOMIC DNA]</scope>
    <source>
        <strain evidence="8">CGMCC 1.5362</strain>
    </source>
</reference>
<dbReference type="InterPro" id="IPR050245">
    <property type="entry name" value="PrsA_foldase"/>
</dbReference>
<evidence type="ECO:0000313" key="8">
    <source>
        <dbReference type="Proteomes" id="UP000662111"/>
    </source>
</evidence>
<keyword evidence="8" id="KW-1185">Reference proteome</keyword>
<evidence type="ECO:0000256" key="6">
    <source>
        <dbReference type="SAM" id="MobiDB-lite"/>
    </source>
</evidence>
<evidence type="ECO:0000256" key="2">
    <source>
        <dbReference type="ARBA" id="ARBA00013194"/>
    </source>
</evidence>
<protein>
    <recommendedName>
        <fullName evidence="2">peptidylprolyl isomerase</fullName>
        <ecNumber evidence="2">5.2.1.8</ecNumber>
    </recommendedName>
</protein>
<dbReference type="RefSeq" id="WP_022919948.1">
    <property type="nucleotide sequence ID" value="NZ_BMLB01000008.1"/>
</dbReference>
<dbReference type="InterPro" id="IPR027304">
    <property type="entry name" value="Trigger_fact/SurA_dom_sf"/>
</dbReference>
<dbReference type="Proteomes" id="UP000662111">
    <property type="component" value="Unassembled WGS sequence"/>
</dbReference>
<evidence type="ECO:0000313" key="7">
    <source>
        <dbReference type="EMBL" id="GGK82784.1"/>
    </source>
</evidence>
<dbReference type="PROSITE" id="PS51257">
    <property type="entry name" value="PROKAR_LIPOPROTEIN"/>
    <property type="match status" value="1"/>
</dbReference>
<evidence type="ECO:0000256" key="3">
    <source>
        <dbReference type="ARBA" id="ARBA00022729"/>
    </source>
</evidence>
<comment type="catalytic activity">
    <reaction evidence="1">
        <text>[protein]-peptidylproline (omega=180) = [protein]-peptidylproline (omega=0)</text>
        <dbReference type="Rhea" id="RHEA:16237"/>
        <dbReference type="Rhea" id="RHEA-COMP:10747"/>
        <dbReference type="Rhea" id="RHEA-COMP:10748"/>
        <dbReference type="ChEBI" id="CHEBI:83833"/>
        <dbReference type="ChEBI" id="CHEBI:83834"/>
        <dbReference type="EC" id="5.2.1.8"/>
    </reaction>
</comment>
<comment type="caution">
    <text evidence="7">The sequence shown here is derived from an EMBL/GenBank/DDBJ whole genome shotgun (WGS) entry which is preliminary data.</text>
</comment>
<dbReference type="EMBL" id="BMLB01000008">
    <property type="protein sequence ID" value="GGK82784.1"/>
    <property type="molecule type" value="Genomic_DNA"/>
</dbReference>
<dbReference type="PANTHER" id="PTHR47245">
    <property type="entry name" value="PEPTIDYLPROLYL ISOMERASE"/>
    <property type="match status" value="1"/>
</dbReference>
<evidence type="ECO:0000256" key="5">
    <source>
        <dbReference type="ARBA" id="ARBA00023235"/>
    </source>
</evidence>
<dbReference type="PANTHER" id="PTHR47245:SF1">
    <property type="entry name" value="FOLDASE PROTEIN PRSA"/>
    <property type="match status" value="1"/>
</dbReference>
<keyword evidence="5" id="KW-0413">Isomerase</keyword>
<dbReference type="Pfam" id="PF13624">
    <property type="entry name" value="SurA_N_3"/>
    <property type="match status" value="1"/>
</dbReference>
<evidence type="ECO:0000256" key="1">
    <source>
        <dbReference type="ARBA" id="ARBA00000971"/>
    </source>
</evidence>
<evidence type="ECO:0000256" key="4">
    <source>
        <dbReference type="ARBA" id="ARBA00023110"/>
    </source>
</evidence>
<gene>
    <name evidence="7" type="ORF">GCM10011509_34170</name>
</gene>
<dbReference type="EC" id="5.2.1.8" evidence="2"/>
<feature type="region of interest" description="Disordered" evidence="6">
    <location>
        <begin position="38"/>
        <end position="70"/>
    </location>
</feature>
<sequence length="276" mass="28329">MRRTLLTTTGTDRRTSGAVSALTLAGALVLGACSTEDAGPDAGGTSTSTSDAASSTAGDEAAATGAAGEDAAGATVDVEALPDPVAEVNGEPIAKAEFVEVFEQQRDAAQQTPEGGAAMAEVALRDAVLDSLVSNALIAQEGERLGLEADEEQVDAEIASIAEQSGIGSSEEFLTLLAEQGVDEEQVREEAARLVVIDGVVAERGDVEPPTDEEVRAYYDELAGGEGAAAAEDAGLPAFEDIEEMLAEQLAQERENEAITAILADLEAEAEITRHL</sequence>
<keyword evidence="3" id="KW-0732">Signal</keyword>
<accession>A0ABQ2FET4</accession>
<dbReference type="Gene3D" id="1.10.4030.10">
    <property type="entry name" value="Porin chaperone SurA, peptide-binding domain"/>
    <property type="match status" value="1"/>
</dbReference>
<organism evidence="7 8">
    <name type="scientific">Ornithinimicrobium pekingense</name>
    <dbReference type="NCBI Taxonomy" id="384677"/>
    <lineage>
        <taxon>Bacteria</taxon>
        <taxon>Bacillati</taxon>
        <taxon>Actinomycetota</taxon>
        <taxon>Actinomycetes</taxon>
        <taxon>Micrococcales</taxon>
        <taxon>Ornithinimicrobiaceae</taxon>
        <taxon>Ornithinimicrobium</taxon>
    </lineage>
</organism>
<proteinExistence type="predicted"/>
<keyword evidence="4" id="KW-0697">Rotamase</keyword>